<evidence type="ECO:0008006" key="4">
    <source>
        <dbReference type="Google" id="ProtNLM"/>
    </source>
</evidence>
<accession>A0A841D485</accession>
<keyword evidence="3" id="KW-1185">Reference proteome</keyword>
<dbReference type="EMBL" id="JACHJJ010000011">
    <property type="protein sequence ID" value="MBB5964289.1"/>
    <property type="molecule type" value="Genomic_DNA"/>
</dbReference>
<dbReference type="AlphaFoldDB" id="A0A841D485"/>
<dbReference type="Gene3D" id="3.20.20.80">
    <property type="entry name" value="Glycosidases"/>
    <property type="match status" value="1"/>
</dbReference>
<organism evidence="2 3">
    <name type="scientific">Planomonospora venezuelensis</name>
    <dbReference type="NCBI Taxonomy" id="1999"/>
    <lineage>
        <taxon>Bacteria</taxon>
        <taxon>Bacillati</taxon>
        <taxon>Actinomycetota</taxon>
        <taxon>Actinomycetes</taxon>
        <taxon>Streptosporangiales</taxon>
        <taxon>Streptosporangiaceae</taxon>
        <taxon>Planomonospora</taxon>
    </lineage>
</organism>
<dbReference type="PANTHER" id="PTHR42976:SF1">
    <property type="entry name" value="GH18 DOMAIN-CONTAINING PROTEIN-RELATED"/>
    <property type="match status" value="1"/>
</dbReference>
<evidence type="ECO:0000256" key="1">
    <source>
        <dbReference type="SAM" id="MobiDB-lite"/>
    </source>
</evidence>
<dbReference type="Proteomes" id="UP000562352">
    <property type="component" value="Unassembled WGS sequence"/>
</dbReference>
<evidence type="ECO:0000313" key="2">
    <source>
        <dbReference type="EMBL" id="MBB5964289.1"/>
    </source>
</evidence>
<dbReference type="RefSeq" id="WP_184943009.1">
    <property type="nucleotide sequence ID" value="NZ_BAAAWZ010000001.1"/>
</dbReference>
<reference evidence="2 3" key="1">
    <citation type="submission" date="2020-08" db="EMBL/GenBank/DDBJ databases">
        <title>Genomic Encyclopedia of Type Strains, Phase III (KMG-III): the genomes of soil and plant-associated and newly described type strains.</title>
        <authorList>
            <person name="Whitman W."/>
        </authorList>
    </citation>
    <scope>NUCLEOTIDE SEQUENCE [LARGE SCALE GENOMIC DNA]</scope>
    <source>
        <strain evidence="2 3">CECT 3303</strain>
    </source>
</reference>
<name>A0A841D485_PLAVE</name>
<dbReference type="PANTHER" id="PTHR42976">
    <property type="entry name" value="BIFUNCTIONAL CHITINASE/LYSOZYME-RELATED"/>
    <property type="match status" value="1"/>
</dbReference>
<proteinExistence type="predicted"/>
<evidence type="ECO:0000313" key="3">
    <source>
        <dbReference type="Proteomes" id="UP000562352"/>
    </source>
</evidence>
<sequence length="362" mass="36978">MPTATARPAARHAREPGTPPRSLVALAAILLAATTGAAVWLLPAEADEWAGPARAARPERLGAATAPPAGRPAAERVADSGAAAPAAGGPSGFVTFVDAARTPLFGLPSAADPQDGARWFALGHLTAGRDGCTLRWGGRQGQGGDPVPGRLDRLRAAGGVAGLVFGGPTGRELSGACAVPATLTAAYRKAVGDFGAAYLDFEVQDSADDETVLRRAEAITALQEEAREGGRSLAVGFTLPATETGLAPRDQMMLRATREAGVRISVVNLLVPIRPASAGQSRLRPVASAVRAARPQVAEALAEPVTEGRIALTSVLAGPESLSPADARKMVAFAARNHLAWLSTRGAAPDPEVVRLLSAPPL</sequence>
<dbReference type="InterPro" id="IPR052750">
    <property type="entry name" value="GH18_Chitinase"/>
</dbReference>
<feature type="region of interest" description="Disordered" evidence="1">
    <location>
        <begin position="63"/>
        <end position="84"/>
    </location>
</feature>
<protein>
    <recommendedName>
        <fullName evidence="4">Chitinase</fullName>
    </recommendedName>
</protein>
<feature type="compositionally biased region" description="Low complexity" evidence="1">
    <location>
        <begin position="63"/>
        <end position="72"/>
    </location>
</feature>
<comment type="caution">
    <text evidence="2">The sequence shown here is derived from an EMBL/GenBank/DDBJ whole genome shotgun (WGS) entry which is preliminary data.</text>
</comment>
<gene>
    <name evidence="2" type="ORF">FHS22_003573</name>
</gene>